<reference evidence="2 3" key="1">
    <citation type="submission" date="2019-01" db="EMBL/GenBank/DDBJ databases">
        <authorList>
            <person name="Chen W.-M."/>
        </authorList>
    </citation>
    <scope>NUCLEOTIDE SEQUENCE [LARGE SCALE GENOMIC DNA]</scope>
    <source>
        <strain evidence="2 3">KYPC3</strain>
    </source>
</reference>
<comment type="caution">
    <text evidence="2">The sequence shown here is derived from an EMBL/GenBank/DDBJ whole genome shotgun (WGS) entry which is preliminary data.</text>
</comment>
<evidence type="ECO:0000313" key="3">
    <source>
        <dbReference type="Proteomes" id="UP000283077"/>
    </source>
</evidence>
<dbReference type="PROSITE" id="PS00409">
    <property type="entry name" value="PROKAR_NTER_METHYL"/>
    <property type="match status" value="1"/>
</dbReference>
<feature type="transmembrane region" description="Helical" evidence="1">
    <location>
        <begin position="27"/>
        <end position="50"/>
    </location>
</feature>
<dbReference type="InterPro" id="IPR012902">
    <property type="entry name" value="N_methyl_site"/>
</dbReference>
<gene>
    <name evidence="2" type="ORF">EOE67_03510</name>
</gene>
<dbReference type="AlphaFoldDB" id="A0A437R3C9"/>
<keyword evidence="1" id="KW-1133">Transmembrane helix</keyword>
<accession>A0A437R3C9</accession>
<dbReference type="Proteomes" id="UP000283077">
    <property type="component" value="Unassembled WGS sequence"/>
</dbReference>
<dbReference type="Pfam" id="PF07963">
    <property type="entry name" value="N_methyl"/>
    <property type="match status" value="1"/>
</dbReference>
<dbReference type="EMBL" id="SACS01000002">
    <property type="protein sequence ID" value="RVU41280.1"/>
    <property type="molecule type" value="Genomic_DNA"/>
</dbReference>
<protein>
    <submittedName>
        <fullName evidence="2">Prepilin-type N-terminal cleavage/methylation domain-containing protein</fullName>
    </submittedName>
</protein>
<keyword evidence="1" id="KW-0472">Membrane</keyword>
<dbReference type="OrthoDB" id="5772040at2"/>
<sequence length="163" mass="18286">MYRLVSGPLNLNFPVCLMAMQRNNRGFTLIEVLIAAVIMFAVLALTAVSFKTARQSSEKAANVVNMLAPLPLIMDTIRTQIRSNPLENLHGDGAFSGISYQWQATSQLFASPPNIIDPETMLATTYQPRYRLYQVNLTLSLDNQQRQLSYKELAWTAQNAFAE</sequence>
<proteinExistence type="predicted"/>
<dbReference type="SUPFAM" id="SSF54523">
    <property type="entry name" value="Pili subunits"/>
    <property type="match status" value="1"/>
</dbReference>
<keyword evidence="1" id="KW-0812">Transmembrane</keyword>
<evidence type="ECO:0000313" key="2">
    <source>
        <dbReference type="EMBL" id="RVU41280.1"/>
    </source>
</evidence>
<name>A0A437R3C9_9GAMM</name>
<dbReference type="NCBIfam" id="TIGR02532">
    <property type="entry name" value="IV_pilin_GFxxxE"/>
    <property type="match status" value="1"/>
</dbReference>
<dbReference type="InterPro" id="IPR045584">
    <property type="entry name" value="Pilin-like"/>
</dbReference>
<evidence type="ECO:0000256" key="1">
    <source>
        <dbReference type="SAM" id="Phobius"/>
    </source>
</evidence>
<keyword evidence="3" id="KW-1185">Reference proteome</keyword>
<organism evidence="2 3">
    <name type="scientific">Rheinheimera riviphila</name>
    <dbReference type="NCBI Taxonomy" id="1834037"/>
    <lineage>
        <taxon>Bacteria</taxon>
        <taxon>Pseudomonadati</taxon>
        <taxon>Pseudomonadota</taxon>
        <taxon>Gammaproteobacteria</taxon>
        <taxon>Chromatiales</taxon>
        <taxon>Chromatiaceae</taxon>
        <taxon>Rheinheimera</taxon>
    </lineage>
</organism>